<reference evidence="10" key="1">
    <citation type="submission" date="2025-08" db="UniProtKB">
        <authorList>
            <consortium name="RefSeq"/>
        </authorList>
    </citation>
    <scope>IDENTIFICATION</scope>
    <source>
        <tissue evidence="10">Whole organism</tissue>
    </source>
</reference>
<keyword evidence="4" id="KW-0238">DNA-binding</keyword>
<evidence type="ECO:0000313" key="9">
    <source>
        <dbReference type="Proteomes" id="UP000504606"/>
    </source>
</evidence>
<dbReference type="KEGG" id="foc:113214950"/>
<dbReference type="FunFam" id="3.30.420.110:FF:000003">
    <property type="entry name" value="mutS protein homolog 4"/>
    <property type="match status" value="1"/>
</dbReference>
<dbReference type="InterPro" id="IPR007861">
    <property type="entry name" value="DNA_mismatch_repair_MutS_clamp"/>
</dbReference>
<sequence>MNVIRQPRGNPSGGPSRPLMGPQKSRGRGRGALDFNPIQFRPGQRASSSTDSGDSRTPSNWQLQMAISSSAYRTSSSSIRTASGNAYTPSPHPNSRQSLGKQCPKRSRTLTSSSSITPTSSSMPPPKTPRCNTSTPNNGSFIVSSTPRTTPSSSSGTDNQHSHVVLALTEGRGHARGEVGMAVIDIKRPRLILCQLSDRQTYANTLTKISVFRPLEILIPNTFVDSSQPNKLYSLLEEKFPFTNMTKVQRRLFRDSDGLEKVQNLCLPENSSCQLVVQDRFYALAAAAALLKYVEYVQNVIFAAHSLKVEYQGAHDGTLIDVKTAKNLELLLNQQSNTVTHTLVGIMDHCCTHGGSRLLRASLLHPPCSLPIITSRQDGVQEMLENSEMAQKIREILKEMPDVEQLLTLCMLTPSTVGGTQCMEKRINYVLMLKTTLEILPLLGAALENSQSTLLGKAKECLKDSRGDVMKARILETLHEDVKAPKGGKAALFQKCFAVKSGVNDLLDVARKTYSELINDIHDHVSSMGTTHSLPLKIDYSVTKGYHIQITFQKNHRIEKSTLPPFFVQVQQSRNCLTCTTDTLIHANERIKHVTSDILSISHRLLTTVLNDIRQHISYLYEMCESIAVIDLVLALAHTASCNNYVRPTFGDELSLKLSRHPILESFSTCDPVANDIKASSWKNLCIITGANMSGKSIYLRQVLLLQIMAQVGSFVPAEQAVFRLTDHIFSHLNFDDSIENNASTLSLEMQEMQFILSNITPTSIVALDELCRGTSVEEGTAIAWSLCEELNQSTMTKVQRRLFRDSDGLEKVQNLCLPENSSCQLVVQDRFYALAAAAALLKYVEYVQNVIFAAHSLKVEYQGAHDGTLIDVKTAKNLELLLNQQSNTVTHTLVGIMDHCCTHGGSRLLRASLLHPPCSLPIITSRQDGVQEMLENSEMAQKIREILKEMPDVEQLLTLCMLTPSTVGGTQCMEKRINYVLMLKTTLEILPLLGAALENSQSTLLGKAKECLKDSRGDVMKARILETLHEDVKAPKGGKAALFQKCFAVKSGVNDLLDVARKTYSELINDIHDHVVYLETVEHEYSDSKSRLVYTHRLLPGVNPMDHYGLRLAENMDVPKSIIQMAVNFSSEIRATTEVNFASAQGDEAYTLAFYLQKVKLLMDKEDINASELLQVKHEVTQALDLVRQQRQTVLIHQRTSPVLQEQHTNLQPRKTDRHQQKLCEYSSSELDTTPRENQVEPPELRLLSRDVRFGDENLSDSPPTNRFSFGRTHFNSAPEQTSFRLGSFTTSNSTDNDNEDAESIVSSSSAIGSYKEGSKHMSPTSNCSHDTWLAGSPLPSPSEKTRYSNKNLRRENSEQSISLTDSSCSSYNLDRSYHRSDLNLSGNAQNLSEPDFFGDENTFEGAERPFFGTNPPDKCLFEVGSEQKEVDFFSTKIKSSSPPFEFSQNSSRSQPKFHSLFQIAPEEKPTAHTSPLSSDVFMKTLSVPPSPSGVKRPNVESDILSPIFTSNKNKRKAMCVSEKPKSIIQDVPDKLTTGESSLSTSFEETRKETRRCDGSDDTLSNCSQATTVIGCHRNALQILRESYCSDSESD</sequence>
<dbReference type="InterPro" id="IPR027417">
    <property type="entry name" value="P-loop_NTPase"/>
</dbReference>
<dbReference type="Proteomes" id="UP000504606">
    <property type="component" value="Unplaced"/>
</dbReference>
<dbReference type="OrthoDB" id="10252754at2759"/>
<dbReference type="Pfam" id="PF05190">
    <property type="entry name" value="MutS_IV"/>
    <property type="match status" value="1"/>
</dbReference>
<dbReference type="Pfam" id="PF05192">
    <property type="entry name" value="MutS_III"/>
    <property type="match status" value="2"/>
</dbReference>
<name>A0A9C6X6B5_FRAOC</name>
<feature type="compositionally biased region" description="Polar residues" evidence="6">
    <location>
        <begin position="84"/>
        <end position="100"/>
    </location>
</feature>
<feature type="compositionally biased region" description="Low complexity" evidence="6">
    <location>
        <begin position="72"/>
        <end position="83"/>
    </location>
</feature>
<evidence type="ECO:0000256" key="6">
    <source>
        <dbReference type="SAM" id="MobiDB-lite"/>
    </source>
</evidence>
<evidence type="ECO:0000256" key="4">
    <source>
        <dbReference type="ARBA" id="ARBA00023125"/>
    </source>
</evidence>
<gene>
    <name evidence="10" type="primary">LOC113214950</name>
</gene>
<dbReference type="GO" id="GO:0005634">
    <property type="term" value="C:nucleus"/>
    <property type="evidence" value="ECO:0007669"/>
    <property type="project" value="TreeGrafter"/>
</dbReference>
<feature type="domain" description="DNA mismatch repair protein MutS core" evidence="7">
    <location>
        <begin position="338"/>
        <end position="667"/>
    </location>
</feature>
<evidence type="ECO:0000313" key="10">
    <source>
        <dbReference type="RefSeq" id="XP_052129938.1"/>
    </source>
</evidence>
<proteinExistence type="inferred from homology"/>
<dbReference type="Pfam" id="PF05188">
    <property type="entry name" value="MutS_II"/>
    <property type="match status" value="1"/>
</dbReference>
<dbReference type="InterPro" id="IPR007696">
    <property type="entry name" value="DNA_mismatch_repair_MutS_core"/>
</dbReference>
<evidence type="ECO:0000256" key="3">
    <source>
        <dbReference type="ARBA" id="ARBA00022840"/>
    </source>
</evidence>
<feature type="region of interest" description="Disordered" evidence="6">
    <location>
        <begin position="72"/>
        <end position="160"/>
    </location>
</feature>
<evidence type="ECO:0000256" key="2">
    <source>
        <dbReference type="ARBA" id="ARBA00022741"/>
    </source>
</evidence>
<keyword evidence="3" id="KW-0067">ATP-binding</keyword>
<dbReference type="Pfam" id="PF00488">
    <property type="entry name" value="MutS_V"/>
    <property type="match status" value="1"/>
</dbReference>
<feature type="region of interest" description="Disordered" evidence="6">
    <location>
        <begin position="1"/>
        <end position="59"/>
    </location>
</feature>
<evidence type="ECO:0000256" key="1">
    <source>
        <dbReference type="ARBA" id="ARBA00006271"/>
    </source>
</evidence>
<dbReference type="GeneID" id="113214950"/>
<feature type="compositionally biased region" description="Low complexity" evidence="6">
    <location>
        <begin position="144"/>
        <end position="157"/>
    </location>
</feature>
<feature type="compositionally biased region" description="Polar residues" evidence="6">
    <location>
        <begin position="45"/>
        <end position="59"/>
    </location>
</feature>
<dbReference type="GO" id="GO:0005524">
    <property type="term" value="F:ATP binding"/>
    <property type="evidence" value="ECO:0007669"/>
    <property type="project" value="UniProtKB-KW"/>
</dbReference>
<keyword evidence="2" id="KW-0547">Nucleotide-binding</keyword>
<feature type="region of interest" description="Disordered" evidence="6">
    <location>
        <begin position="1256"/>
        <end position="1368"/>
    </location>
</feature>
<dbReference type="SMART" id="SM00534">
    <property type="entry name" value="MUTSac"/>
    <property type="match status" value="1"/>
</dbReference>
<keyword evidence="9" id="KW-1185">Reference proteome</keyword>
<feature type="compositionally biased region" description="Low complexity" evidence="6">
    <location>
        <begin position="1305"/>
        <end position="1315"/>
    </location>
</feature>
<dbReference type="GO" id="GO:0006298">
    <property type="term" value="P:mismatch repair"/>
    <property type="evidence" value="ECO:0007669"/>
    <property type="project" value="InterPro"/>
</dbReference>
<dbReference type="Gene3D" id="1.10.1420.10">
    <property type="match status" value="3"/>
</dbReference>
<organism evidence="9 10">
    <name type="scientific">Frankliniella occidentalis</name>
    <name type="common">Western flower thrips</name>
    <name type="synonym">Euthrips occidentalis</name>
    <dbReference type="NCBI Taxonomy" id="133901"/>
    <lineage>
        <taxon>Eukaryota</taxon>
        <taxon>Metazoa</taxon>
        <taxon>Ecdysozoa</taxon>
        <taxon>Arthropoda</taxon>
        <taxon>Hexapoda</taxon>
        <taxon>Insecta</taxon>
        <taxon>Pterygota</taxon>
        <taxon>Neoptera</taxon>
        <taxon>Paraneoptera</taxon>
        <taxon>Thysanoptera</taxon>
        <taxon>Terebrantia</taxon>
        <taxon>Thripoidea</taxon>
        <taxon>Thripidae</taxon>
        <taxon>Frankliniella</taxon>
    </lineage>
</organism>
<comment type="similarity">
    <text evidence="1">Belongs to the DNA mismatch repair MutS family.</text>
</comment>
<evidence type="ECO:0000259" key="8">
    <source>
        <dbReference type="SMART" id="SM00534"/>
    </source>
</evidence>
<feature type="compositionally biased region" description="Polar residues" evidence="6">
    <location>
        <begin position="1261"/>
        <end position="1297"/>
    </location>
</feature>
<dbReference type="PANTHER" id="PTHR11361">
    <property type="entry name" value="DNA MISMATCH REPAIR PROTEIN MUTS FAMILY MEMBER"/>
    <property type="match status" value="1"/>
</dbReference>
<dbReference type="PANTHER" id="PTHR11361:SF21">
    <property type="entry name" value="MUTS PROTEIN HOMOLOG 4"/>
    <property type="match status" value="1"/>
</dbReference>
<dbReference type="GO" id="GO:0007131">
    <property type="term" value="P:reciprocal meiotic recombination"/>
    <property type="evidence" value="ECO:0007669"/>
    <property type="project" value="TreeGrafter"/>
</dbReference>
<dbReference type="InterPro" id="IPR036187">
    <property type="entry name" value="DNA_mismatch_repair_MutS_sf"/>
</dbReference>
<evidence type="ECO:0000259" key="7">
    <source>
        <dbReference type="SMART" id="SM00533"/>
    </source>
</evidence>
<dbReference type="SUPFAM" id="SSF48334">
    <property type="entry name" value="DNA repair protein MutS, domain III"/>
    <property type="match status" value="2"/>
</dbReference>
<dbReference type="InterPro" id="IPR007860">
    <property type="entry name" value="DNA_mmatch_repair_MutS_con_dom"/>
</dbReference>
<feature type="domain" description="DNA mismatch repair proteins mutS family" evidence="8">
    <location>
        <begin position="683"/>
        <end position="856"/>
    </location>
</feature>
<protein>
    <submittedName>
        <fullName evidence="10">Uncharacterized protein LOC113214950</fullName>
    </submittedName>
</protein>
<dbReference type="GO" id="GO:0030983">
    <property type="term" value="F:mismatched DNA binding"/>
    <property type="evidence" value="ECO:0007669"/>
    <property type="project" value="InterPro"/>
</dbReference>
<dbReference type="Gene3D" id="3.30.420.110">
    <property type="entry name" value="MutS, connector domain"/>
    <property type="match status" value="1"/>
</dbReference>
<feature type="compositionally biased region" description="Low complexity" evidence="6">
    <location>
        <begin position="109"/>
        <end position="122"/>
    </location>
</feature>
<dbReference type="InterPro" id="IPR036678">
    <property type="entry name" value="MutS_con_dom_sf"/>
</dbReference>
<dbReference type="GO" id="GO:0140664">
    <property type="term" value="F:ATP-dependent DNA damage sensor activity"/>
    <property type="evidence" value="ECO:0007669"/>
    <property type="project" value="InterPro"/>
</dbReference>
<dbReference type="InterPro" id="IPR000432">
    <property type="entry name" value="DNA_mismatch_repair_MutS_C"/>
</dbReference>
<dbReference type="InterPro" id="IPR045076">
    <property type="entry name" value="MutS"/>
</dbReference>
<dbReference type="Gene3D" id="3.40.50.300">
    <property type="entry name" value="P-loop containing nucleotide triphosphate hydrolases"/>
    <property type="match status" value="2"/>
</dbReference>
<feature type="compositionally biased region" description="Polar residues" evidence="6">
    <location>
        <begin position="130"/>
        <end position="143"/>
    </location>
</feature>
<accession>A0A9C6X6B5</accession>
<feature type="domain" description="DNA mismatch repair protein MutS core" evidence="7">
    <location>
        <begin position="889"/>
        <end position="1208"/>
    </location>
</feature>
<dbReference type="RefSeq" id="XP_052129938.1">
    <property type="nucleotide sequence ID" value="XM_052273978.1"/>
</dbReference>
<dbReference type="SUPFAM" id="SSF52540">
    <property type="entry name" value="P-loop containing nucleoside triphosphate hydrolases"/>
    <property type="match status" value="1"/>
</dbReference>
<dbReference type="SMART" id="SM00533">
    <property type="entry name" value="MUTSd"/>
    <property type="match status" value="2"/>
</dbReference>
<dbReference type="SUPFAM" id="SSF53150">
    <property type="entry name" value="DNA repair protein MutS, domain II"/>
    <property type="match status" value="1"/>
</dbReference>
<keyword evidence="5" id="KW-0469">Meiosis</keyword>
<evidence type="ECO:0000256" key="5">
    <source>
        <dbReference type="ARBA" id="ARBA00023254"/>
    </source>
</evidence>
<feature type="compositionally biased region" description="Low complexity" evidence="6">
    <location>
        <begin position="7"/>
        <end position="18"/>
    </location>
</feature>